<evidence type="ECO:0000256" key="6">
    <source>
        <dbReference type="SAM" id="SignalP"/>
    </source>
</evidence>
<dbReference type="CDD" id="cd08977">
    <property type="entry name" value="SusD"/>
    <property type="match status" value="1"/>
</dbReference>
<reference evidence="10" key="1">
    <citation type="journal article" date="2019" name="Int. J. Syst. Evol. Microbiol.">
        <title>The Global Catalogue of Microorganisms (GCM) 10K type strain sequencing project: providing services to taxonomists for standard genome sequencing and annotation.</title>
        <authorList>
            <consortium name="The Broad Institute Genomics Platform"/>
            <consortium name="The Broad Institute Genome Sequencing Center for Infectious Disease"/>
            <person name="Wu L."/>
            <person name="Ma J."/>
        </authorList>
    </citation>
    <scope>NUCLEOTIDE SEQUENCE [LARGE SCALE GENOMIC DNA]</scope>
    <source>
        <strain evidence="10">KCTC 42217</strain>
    </source>
</reference>
<dbReference type="PROSITE" id="PS51257">
    <property type="entry name" value="PROKAR_LIPOPROTEIN"/>
    <property type="match status" value="1"/>
</dbReference>
<feature type="chain" id="PRO_5045379700" evidence="6">
    <location>
        <begin position="23"/>
        <end position="498"/>
    </location>
</feature>
<keyword evidence="10" id="KW-1185">Reference proteome</keyword>
<dbReference type="Pfam" id="PF07980">
    <property type="entry name" value="SusD_RagB"/>
    <property type="match status" value="1"/>
</dbReference>
<protein>
    <submittedName>
        <fullName evidence="9">RagB/SusD family nutrient uptake outer membrane protein</fullName>
    </submittedName>
</protein>
<comment type="caution">
    <text evidence="9">The sequence shown here is derived from an EMBL/GenBank/DDBJ whole genome shotgun (WGS) entry which is preliminary data.</text>
</comment>
<comment type="similarity">
    <text evidence="2">Belongs to the SusD family.</text>
</comment>
<keyword evidence="4" id="KW-0472">Membrane</keyword>
<evidence type="ECO:0000256" key="3">
    <source>
        <dbReference type="ARBA" id="ARBA00022729"/>
    </source>
</evidence>
<evidence type="ECO:0000256" key="2">
    <source>
        <dbReference type="ARBA" id="ARBA00006275"/>
    </source>
</evidence>
<feature type="signal peptide" evidence="6">
    <location>
        <begin position="1"/>
        <end position="22"/>
    </location>
</feature>
<proteinExistence type="inferred from homology"/>
<evidence type="ECO:0000259" key="8">
    <source>
        <dbReference type="Pfam" id="PF14322"/>
    </source>
</evidence>
<dbReference type="Pfam" id="PF14322">
    <property type="entry name" value="SusD-like_3"/>
    <property type="match status" value="1"/>
</dbReference>
<evidence type="ECO:0000256" key="4">
    <source>
        <dbReference type="ARBA" id="ARBA00023136"/>
    </source>
</evidence>
<keyword evidence="5" id="KW-0998">Cell outer membrane</keyword>
<dbReference type="InterPro" id="IPR012944">
    <property type="entry name" value="SusD_RagB_dom"/>
</dbReference>
<accession>A0ABW4ZS01</accession>
<organism evidence="9 10">
    <name type="scientific">Paradesertivirga mongoliensis</name>
    <dbReference type="NCBI Taxonomy" id="2100740"/>
    <lineage>
        <taxon>Bacteria</taxon>
        <taxon>Pseudomonadati</taxon>
        <taxon>Bacteroidota</taxon>
        <taxon>Sphingobacteriia</taxon>
        <taxon>Sphingobacteriales</taxon>
        <taxon>Sphingobacteriaceae</taxon>
        <taxon>Paradesertivirga</taxon>
    </lineage>
</organism>
<evidence type="ECO:0000313" key="9">
    <source>
        <dbReference type="EMBL" id="MFD2164409.1"/>
    </source>
</evidence>
<evidence type="ECO:0000313" key="10">
    <source>
        <dbReference type="Proteomes" id="UP001597387"/>
    </source>
</evidence>
<dbReference type="InterPro" id="IPR033985">
    <property type="entry name" value="SusD-like_N"/>
</dbReference>
<evidence type="ECO:0000256" key="5">
    <source>
        <dbReference type="ARBA" id="ARBA00023237"/>
    </source>
</evidence>
<dbReference type="Gene3D" id="1.25.40.390">
    <property type="match status" value="1"/>
</dbReference>
<comment type="subcellular location">
    <subcellularLocation>
        <location evidence="1">Cell outer membrane</location>
    </subcellularLocation>
</comment>
<feature type="domain" description="SusD-like N-terminal" evidence="8">
    <location>
        <begin position="23"/>
        <end position="231"/>
    </location>
</feature>
<gene>
    <name evidence="9" type="ORF">ACFSJU_18530</name>
</gene>
<dbReference type="Proteomes" id="UP001597387">
    <property type="component" value="Unassembled WGS sequence"/>
</dbReference>
<keyword evidence="3 6" id="KW-0732">Signal</keyword>
<evidence type="ECO:0000256" key="1">
    <source>
        <dbReference type="ARBA" id="ARBA00004442"/>
    </source>
</evidence>
<evidence type="ECO:0000259" key="7">
    <source>
        <dbReference type="Pfam" id="PF07980"/>
    </source>
</evidence>
<feature type="domain" description="RagB/SusD" evidence="7">
    <location>
        <begin position="336"/>
        <end position="497"/>
    </location>
</feature>
<dbReference type="SUPFAM" id="SSF48452">
    <property type="entry name" value="TPR-like"/>
    <property type="match status" value="1"/>
</dbReference>
<name>A0ABW4ZS01_9SPHI</name>
<dbReference type="RefSeq" id="WP_255901781.1">
    <property type="nucleotide sequence ID" value="NZ_JAFMZO010000002.1"/>
</dbReference>
<sequence>MYKNIIYRILLALIVVSSASCQKWLDVKPQDGLIKQEFWKTKEQLQSAVTGTYISLVDNNIVSQLFRWGELRADLVMVAQVPGKPSNDEIQLGNGNLLPTNSIADWSGIYRVINNCNQVIDNAAGVSQNDPTVSMKEVNESVAEVKAIRALLYFYLLRSYRDVPLQLQGVSEDTQVMSLPKSGPDEVAAQILEDLKFAEEHAVETFVANPSFDKGRITKFAVFAIQADVYLWLDRYEEALQACNKVIESGRFRLVPGDGATFFNDLYFEGNSDETIFAFQYTVERPNPFYSMFQAAAKPLTASTAALDEIFKKDINDPEAKDLRAEGVSFHATDLSIWKYTGKNDKDPREANQSIAKYNIYRYADVLLMKAEALAYIPGNGQAVMDLIDQVRDRARALDVTKQDPDLNNSSSLAQYVFDERGREFAFEGKRWFDLLRFAKRNDYENLDLLIARATLNVPSNLSQSVAIKLSDTNSHYLPVPFRDMQANKNLVQNPFYK</sequence>
<dbReference type="EMBL" id="JBHUHZ010000004">
    <property type="protein sequence ID" value="MFD2164409.1"/>
    <property type="molecule type" value="Genomic_DNA"/>
</dbReference>
<dbReference type="InterPro" id="IPR011990">
    <property type="entry name" value="TPR-like_helical_dom_sf"/>
</dbReference>